<dbReference type="Proteomes" id="UP000280296">
    <property type="component" value="Unassembled WGS sequence"/>
</dbReference>
<sequence length="269" mass="29611">MPSSFPGMNPYLEQDDAWHDVHERFRPAVAEELGAQLVPTSIVKIDEHVSVHGAPEEPRHFAGRADLTVGPGKGFAEARAGVGVLEAPALIDLPEVETERLAFVEIRDRRNRELITIIELLSPSNKRAGPDRDQYLAKRGRLQAGTVHDVEIDLLRGGQPMPAEHRPPCADSVTVSRAERRPKAEFWPIGLREPLPTIPVPVRAPDPDARLDLQRILHRIYDAAGYQYDIDDGHPDPPLSPEDAAWAASLIPPPPADAEPNPNAPPDRP</sequence>
<dbReference type="Pfam" id="PF13267">
    <property type="entry name" value="DUF4058"/>
    <property type="match status" value="1"/>
</dbReference>
<keyword evidence="3" id="KW-1185">Reference proteome</keyword>
<dbReference type="RefSeq" id="WP_126725213.1">
    <property type="nucleotide sequence ID" value="NZ_RYZH01000016.1"/>
</dbReference>
<organism evidence="2 3">
    <name type="scientific">Tautonia sociabilis</name>
    <dbReference type="NCBI Taxonomy" id="2080755"/>
    <lineage>
        <taxon>Bacteria</taxon>
        <taxon>Pseudomonadati</taxon>
        <taxon>Planctomycetota</taxon>
        <taxon>Planctomycetia</taxon>
        <taxon>Isosphaerales</taxon>
        <taxon>Isosphaeraceae</taxon>
        <taxon>Tautonia</taxon>
    </lineage>
</organism>
<accession>A0A432ML11</accession>
<reference evidence="2 3" key="2">
    <citation type="submission" date="2019-01" db="EMBL/GenBank/DDBJ databases">
        <title>Tautonia sociabilis, a novel thermotolerant planctomycete of Isosphaeraceae family, isolated from a 4000 m deep subterranean habitat.</title>
        <authorList>
            <person name="Kovaleva O.L."/>
            <person name="Elcheninov A.G."/>
            <person name="Van Heerden E."/>
            <person name="Toshchakov S.V."/>
            <person name="Novikov A."/>
            <person name="Bonch-Osmolovskaya E.A."/>
            <person name="Kublanov I.V."/>
        </authorList>
    </citation>
    <scope>NUCLEOTIDE SEQUENCE [LARGE SCALE GENOMIC DNA]</scope>
    <source>
        <strain evidence="2 3">GM2012</strain>
    </source>
</reference>
<dbReference type="EMBL" id="RYZH01000016">
    <property type="protein sequence ID" value="RUL87897.1"/>
    <property type="molecule type" value="Genomic_DNA"/>
</dbReference>
<name>A0A432ML11_9BACT</name>
<dbReference type="AlphaFoldDB" id="A0A432ML11"/>
<proteinExistence type="predicted"/>
<evidence type="ECO:0000313" key="2">
    <source>
        <dbReference type="EMBL" id="RUL87897.1"/>
    </source>
</evidence>
<feature type="compositionally biased region" description="Pro residues" evidence="1">
    <location>
        <begin position="251"/>
        <end position="269"/>
    </location>
</feature>
<evidence type="ECO:0000256" key="1">
    <source>
        <dbReference type="SAM" id="MobiDB-lite"/>
    </source>
</evidence>
<dbReference type="OrthoDB" id="272536at2"/>
<gene>
    <name evidence="2" type="ORF">TsocGM_10250</name>
</gene>
<comment type="caution">
    <text evidence="2">The sequence shown here is derived from an EMBL/GenBank/DDBJ whole genome shotgun (WGS) entry which is preliminary data.</text>
</comment>
<reference evidence="2 3" key="1">
    <citation type="submission" date="2018-12" db="EMBL/GenBank/DDBJ databases">
        <authorList>
            <person name="Toschakov S.V."/>
        </authorList>
    </citation>
    <scope>NUCLEOTIDE SEQUENCE [LARGE SCALE GENOMIC DNA]</scope>
    <source>
        <strain evidence="2 3">GM2012</strain>
    </source>
</reference>
<protein>
    <submittedName>
        <fullName evidence="2">DUF4058 family protein</fullName>
    </submittedName>
</protein>
<feature type="region of interest" description="Disordered" evidence="1">
    <location>
        <begin position="228"/>
        <end position="269"/>
    </location>
</feature>
<dbReference type="InterPro" id="IPR025132">
    <property type="entry name" value="DUF4058"/>
</dbReference>
<evidence type="ECO:0000313" key="3">
    <source>
        <dbReference type="Proteomes" id="UP000280296"/>
    </source>
</evidence>